<gene>
    <name evidence="2" type="ORF">CC78DRAFT_372637</name>
</gene>
<proteinExistence type="predicted"/>
<sequence>MPLLARAPLASLVCPSMPFLLPRLLRVPGTLPEPWICLALPIAIPQRGLKTRRKGAKVARSKNAMLDPNNPRIRKLAARMDDEYHQARSLGIFLDTCEPHAISKMMELYPTVVGSLPLTREHTRRIVAALHNYIRNRVSSERIQEIFPFLERMVQDLRSGALPSHPYAHVHILGIYKECKKFDEGNMYWQWLVDRGEGYVDPAVYGAAIELLAYQGTTSLEDLEALYTQALKRFPGTFAEYHLSPDAIVPDRTQPTTIVGLPMILLQGILTARILARDWKRAYLALDTALRLYPADTPKRFFEIFMLERPLSEAYTIFLIACRSGALFKPTHLTMILLKLNRAMKQSNDLKDRVTILQAMANTMYAYIEVGGSIGGPHVGCFLNSFGDLLPWRLSTDSFGEHEVPIRDMIVATAYETLSSLIQAGMPPQQPAFIALIRLAGLFETPSLLSVTLQDAKTVGQDLGASGRRNVLIAAGANRNTDLVEQYWSLIALEADREGKHISPEDWVTLARVCRRIGHRDFFIQQLEKLSHTMTTSSQRNVMLVLEEKEYAMHPRGVFKYMSLEVFASEMEKLKTQIRNVAAVVMSGQPLDLRKTPFFMFVNPAKETLGSAEDLRAVYDEFTTDPHQPQLPVAEQDPKTTPIRLSRTGIPLDELRYQNWVTIMELMKEAEATEAEFQLRVDEAIASRRKVDRSTAVFFHKNDSEAGSTPSRDQVRATIRRLRDPSVVTQFSSSQDRSKAPGSNSKGDSNYSTGARPLSVAVLYIHER</sequence>
<feature type="region of interest" description="Disordered" evidence="1">
    <location>
        <begin position="702"/>
        <end position="753"/>
    </location>
</feature>
<reference evidence="3" key="1">
    <citation type="journal article" date="2020" name="Stud. Mycol.">
        <title>101 Dothideomycetes genomes: A test case for predicting lifestyles and emergence of pathogens.</title>
        <authorList>
            <person name="Haridas S."/>
            <person name="Albert R."/>
            <person name="Binder M."/>
            <person name="Bloem J."/>
            <person name="LaButti K."/>
            <person name="Salamov A."/>
            <person name="Andreopoulos B."/>
            <person name="Baker S."/>
            <person name="Barry K."/>
            <person name="Bills G."/>
            <person name="Bluhm B."/>
            <person name="Cannon C."/>
            <person name="Castanera R."/>
            <person name="Culley D."/>
            <person name="Daum C."/>
            <person name="Ezra D."/>
            <person name="Gonzalez J."/>
            <person name="Henrissat B."/>
            <person name="Kuo A."/>
            <person name="Liang C."/>
            <person name="Lipzen A."/>
            <person name="Lutzoni F."/>
            <person name="Magnuson J."/>
            <person name="Mondo S."/>
            <person name="Nolan M."/>
            <person name="Ohm R."/>
            <person name="Pangilinan J."/>
            <person name="Park H.-J."/>
            <person name="Ramirez L."/>
            <person name="Alfaro M."/>
            <person name="Sun H."/>
            <person name="Tritt A."/>
            <person name="Yoshinaga Y."/>
            <person name="Zwiers L.-H."/>
            <person name="Turgeon B."/>
            <person name="Goodwin S."/>
            <person name="Spatafora J."/>
            <person name="Crous P."/>
            <person name="Grigoriev I."/>
        </authorList>
    </citation>
    <scope>NUCLEOTIDE SEQUENCE [LARGE SCALE GENOMIC DNA]</scope>
    <source>
        <strain evidence="3">CBS 304.66</strain>
    </source>
</reference>
<evidence type="ECO:0000256" key="1">
    <source>
        <dbReference type="SAM" id="MobiDB-lite"/>
    </source>
</evidence>
<protein>
    <submittedName>
        <fullName evidence="2">Uncharacterized protein</fullName>
    </submittedName>
</protein>
<evidence type="ECO:0000313" key="2">
    <source>
        <dbReference type="EMBL" id="KAF2268514.1"/>
    </source>
</evidence>
<keyword evidence="3" id="KW-1185">Reference proteome</keyword>
<dbReference type="Proteomes" id="UP000800093">
    <property type="component" value="Unassembled WGS sequence"/>
</dbReference>
<accession>A0A9P4N897</accession>
<evidence type="ECO:0000313" key="3">
    <source>
        <dbReference type="Proteomes" id="UP000800093"/>
    </source>
</evidence>
<comment type="caution">
    <text evidence="2">The sequence shown here is derived from an EMBL/GenBank/DDBJ whole genome shotgun (WGS) entry which is preliminary data.</text>
</comment>
<dbReference type="OrthoDB" id="185373at2759"/>
<name>A0A9P4N897_9PLEO</name>
<dbReference type="AlphaFoldDB" id="A0A9P4N897"/>
<dbReference type="EMBL" id="ML986586">
    <property type="protein sequence ID" value="KAF2268514.1"/>
    <property type="molecule type" value="Genomic_DNA"/>
</dbReference>
<organism evidence="2 3">
    <name type="scientific">Lojkania enalia</name>
    <dbReference type="NCBI Taxonomy" id="147567"/>
    <lineage>
        <taxon>Eukaryota</taxon>
        <taxon>Fungi</taxon>
        <taxon>Dikarya</taxon>
        <taxon>Ascomycota</taxon>
        <taxon>Pezizomycotina</taxon>
        <taxon>Dothideomycetes</taxon>
        <taxon>Pleosporomycetidae</taxon>
        <taxon>Pleosporales</taxon>
        <taxon>Pleosporales incertae sedis</taxon>
        <taxon>Lojkania</taxon>
    </lineage>
</organism>
<feature type="compositionally biased region" description="Polar residues" evidence="1">
    <location>
        <begin position="727"/>
        <end position="753"/>
    </location>
</feature>